<comment type="caution">
    <text evidence="1">The sequence shown here is derived from an EMBL/GenBank/DDBJ whole genome shotgun (WGS) entry which is preliminary data.</text>
</comment>
<dbReference type="EMBL" id="BARS01005554">
    <property type="protein sequence ID" value="GAF75190.1"/>
    <property type="molecule type" value="Genomic_DNA"/>
</dbReference>
<dbReference type="AlphaFoldDB" id="X0TGI0"/>
<protein>
    <submittedName>
        <fullName evidence="1">Uncharacterized protein</fullName>
    </submittedName>
</protein>
<organism evidence="1">
    <name type="scientific">marine sediment metagenome</name>
    <dbReference type="NCBI Taxonomy" id="412755"/>
    <lineage>
        <taxon>unclassified sequences</taxon>
        <taxon>metagenomes</taxon>
        <taxon>ecological metagenomes</taxon>
    </lineage>
</organism>
<reference evidence="1" key="1">
    <citation type="journal article" date="2014" name="Front. Microbiol.">
        <title>High frequency of phylogenetically diverse reductive dehalogenase-homologous genes in deep subseafloor sedimentary metagenomes.</title>
        <authorList>
            <person name="Kawai M."/>
            <person name="Futagami T."/>
            <person name="Toyoda A."/>
            <person name="Takaki Y."/>
            <person name="Nishi S."/>
            <person name="Hori S."/>
            <person name="Arai W."/>
            <person name="Tsubouchi T."/>
            <person name="Morono Y."/>
            <person name="Uchiyama I."/>
            <person name="Ito T."/>
            <person name="Fujiyama A."/>
            <person name="Inagaki F."/>
            <person name="Takami H."/>
        </authorList>
    </citation>
    <scope>NUCLEOTIDE SEQUENCE</scope>
    <source>
        <strain evidence="1">Expedition CK06-06</strain>
    </source>
</reference>
<gene>
    <name evidence="1" type="ORF">S01H1_10898</name>
</gene>
<sequence>MSFALVTSLKEIGMPIAIISSIVGAGVGYGKLSTQVDNTLQVVVEEKVERKEVVDEIKKEIREKRDMDMQQSILIQKVSTQLESNTKLIEKIEKKLDK</sequence>
<evidence type="ECO:0000313" key="1">
    <source>
        <dbReference type="EMBL" id="GAF75190.1"/>
    </source>
</evidence>
<proteinExistence type="predicted"/>
<name>X0TGI0_9ZZZZ</name>
<accession>X0TGI0</accession>